<dbReference type="EMBL" id="JBFRYA010000013">
    <property type="protein sequence ID" value="MEX1670121.1"/>
    <property type="molecule type" value="Genomic_DNA"/>
</dbReference>
<evidence type="ECO:0000256" key="1">
    <source>
        <dbReference type="SAM" id="Phobius"/>
    </source>
</evidence>
<name>A0ABV3U9L8_9GAMM</name>
<feature type="domain" description="VWFA" evidence="2">
    <location>
        <begin position="93"/>
        <end position="291"/>
    </location>
</feature>
<protein>
    <submittedName>
        <fullName evidence="3">VWA domain-containing protein</fullName>
    </submittedName>
</protein>
<organism evidence="3 4">
    <name type="scientific">Zhongshania guokunii</name>
    <dbReference type="NCBI Taxonomy" id="641783"/>
    <lineage>
        <taxon>Bacteria</taxon>
        <taxon>Pseudomonadati</taxon>
        <taxon>Pseudomonadota</taxon>
        <taxon>Gammaproteobacteria</taxon>
        <taxon>Cellvibrionales</taxon>
        <taxon>Spongiibacteraceae</taxon>
        <taxon>Zhongshania</taxon>
    </lineage>
</organism>
<gene>
    <name evidence="3" type="ORF">AB4876_14465</name>
</gene>
<evidence type="ECO:0000313" key="3">
    <source>
        <dbReference type="EMBL" id="MEX1670121.1"/>
    </source>
</evidence>
<comment type="caution">
    <text evidence="3">The sequence shown here is derived from an EMBL/GenBank/DDBJ whole genome shotgun (WGS) entry which is preliminary data.</text>
</comment>
<proteinExistence type="predicted"/>
<dbReference type="SUPFAM" id="SSF53300">
    <property type="entry name" value="vWA-like"/>
    <property type="match status" value="1"/>
</dbReference>
<keyword evidence="1" id="KW-0812">Transmembrane</keyword>
<dbReference type="Proteomes" id="UP001557485">
    <property type="component" value="Unassembled WGS sequence"/>
</dbReference>
<evidence type="ECO:0000313" key="4">
    <source>
        <dbReference type="Proteomes" id="UP001557485"/>
    </source>
</evidence>
<dbReference type="InterPro" id="IPR036465">
    <property type="entry name" value="vWFA_dom_sf"/>
</dbReference>
<dbReference type="RefSeq" id="WP_368382488.1">
    <property type="nucleotide sequence ID" value="NZ_JBFRYA010000013.1"/>
</dbReference>
<accession>A0ABV3U9L8</accession>
<dbReference type="PANTHER" id="PTHR22550:SF18">
    <property type="entry name" value="VWFA DOMAIN-CONTAINING PROTEIN"/>
    <property type="match status" value="1"/>
</dbReference>
<dbReference type="InterPro" id="IPR002035">
    <property type="entry name" value="VWF_A"/>
</dbReference>
<feature type="transmembrane region" description="Helical" evidence="1">
    <location>
        <begin position="61"/>
        <end position="80"/>
    </location>
</feature>
<dbReference type="Gene3D" id="3.40.50.410">
    <property type="entry name" value="von Willebrand factor, type A domain"/>
    <property type="match status" value="1"/>
</dbReference>
<dbReference type="InterPro" id="IPR050768">
    <property type="entry name" value="UPF0353/GerABKA_families"/>
</dbReference>
<dbReference type="Pfam" id="PF00092">
    <property type="entry name" value="VWA"/>
    <property type="match status" value="1"/>
</dbReference>
<sequence>MFELQWPWIFVLLPLPLLVRWLSKAQTSASGAALRVPFFSQLRSLSGEQSAPVHSSNKFDLLLMLLLWIALLLASARPIWIGDAVAMPTKGRDLMLAVDISGSMSQEDMIIQDEALPRITVVKAVVNQFVQQRRGDKLGLILFGSQPYIQSPLTFDLDTVNTLMDEAQVGFAGKQTAIGDAIGFAIKRLRERPENSRVVVLLTDGADTASNLNPLEASKLAAAENIKIYTIGVGATEMRVPGIFGSNFGARTVNPSADLDEDTLQSIADTTGGAYYRARNPAELQAAYAAIAALEPIDQEQEMLRPERSLLHWPLLFAAGLWLLLALKRNLPELAPRKPAPNQNGGTL</sequence>
<keyword evidence="1" id="KW-0472">Membrane</keyword>
<keyword evidence="4" id="KW-1185">Reference proteome</keyword>
<evidence type="ECO:0000259" key="2">
    <source>
        <dbReference type="PROSITE" id="PS50234"/>
    </source>
</evidence>
<dbReference type="PROSITE" id="PS50234">
    <property type="entry name" value="VWFA"/>
    <property type="match status" value="1"/>
</dbReference>
<reference evidence="3 4" key="1">
    <citation type="journal article" date="2011" name="Int. J. Syst. Evol. Microbiol.">
        <title>Zhongshania antarctica gen. nov., sp. nov. and Zhongshania guokunii sp. nov., gammaproteobacteria respectively isolated from coastal attached (fast) ice and surface seawater of the Antarctic.</title>
        <authorList>
            <person name="Li H.J."/>
            <person name="Zhang X.Y."/>
            <person name="Chen C.X."/>
            <person name="Zhang Y.J."/>
            <person name="Gao Z.M."/>
            <person name="Yu Y."/>
            <person name="Chen X.L."/>
            <person name="Chen B."/>
            <person name="Zhang Y.Z."/>
        </authorList>
    </citation>
    <scope>NUCLEOTIDE SEQUENCE [LARGE SCALE GENOMIC DNA]</scope>
    <source>
        <strain evidence="3 4">ZS6-22T</strain>
    </source>
</reference>
<dbReference type="PANTHER" id="PTHR22550">
    <property type="entry name" value="SPORE GERMINATION PROTEIN"/>
    <property type="match status" value="1"/>
</dbReference>
<dbReference type="SMART" id="SM00327">
    <property type="entry name" value="VWA"/>
    <property type="match status" value="1"/>
</dbReference>
<keyword evidence="1" id="KW-1133">Transmembrane helix</keyword>